<dbReference type="InterPro" id="IPR042527">
    <property type="entry name" value="Atg5_UblA_dom_sf"/>
</dbReference>
<evidence type="ECO:0000259" key="7">
    <source>
        <dbReference type="Pfam" id="PF04106"/>
    </source>
</evidence>
<evidence type="ECO:0000313" key="11">
    <source>
        <dbReference type="RefSeq" id="XP_071913744.1"/>
    </source>
</evidence>
<comment type="subcellular location">
    <subcellularLocation>
        <location evidence="5">Cytoplasm</location>
    </subcellularLocation>
</comment>
<keyword evidence="5" id="KW-0963">Cytoplasm</keyword>
<comment type="similarity">
    <text evidence="1 5">Belongs to the ATG5 family.</text>
</comment>
<evidence type="ECO:0000259" key="9">
    <source>
        <dbReference type="Pfam" id="PF20638"/>
    </source>
</evidence>
<dbReference type="InterPro" id="IPR048940">
    <property type="entry name" value="ATG5_HBR"/>
</dbReference>
<dbReference type="Gene3D" id="3.10.20.620">
    <property type="match status" value="1"/>
</dbReference>
<dbReference type="InterPro" id="IPR048939">
    <property type="entry name" value="ATG5_UblA"/>
</dbReference>
<comment type="function">
    <text evidence="5">Required for autophagy.</text>
</comment>
<keyword evidence="3 5" id="KW-0832">Ubl conjugation</keyword>
<feature type="region of interest" description="Disordered" evidence="6">
    <location>
        <begin position="233"/>
        <end position="268"/>
    </location>
</feature>
<evidence type="ECO:0000256" key="5">
    <source>
        <dbReference type="RuleBase" id="RU361202"/>
    </source>
</evidence>
<feature type="domain" description="Autophagy protein ATG5 UblA" evidence="9">
    <location>
        <begin position="13"/>
        <end position="106"/>
    </location>
</feature>
<dbReference type="Gene3D" id="3.10.20.90">
    <property type="entry name" value="Phosphatidylinositol 3-kinase Catalytic Subunit, Chain A, domain 1"/>
    <property type="match status" value="1"/>
</dbReference>
<accession>A0ABM4V2H7</accession>
<proteinExistence type="inferred from homology"/>
<gene>
    <name evidence="11" type="primary">LOC113697759</name>
</gene>
<evidence type="ECO:0000256" key="3">
    <source>
        <dbReference type="ARBA" id="ARBA00022843"/>
    </source>
</evidence>
<protein>
    <recommendedName>
        <fullName evidence="5">Autophagy protein 5</fullName>
    </recommendedName>
</protein>
<dbReference type="RefSeq" id="XP_071913744.1">
    <property type="nucleotide sequence ID" value="XM_072057643.1"/>
</dbReference>
<evidence type="ECO:0000256" key="2">
    <source>
        <dbReference type="ARBA" id="ARBA00022499"/>
    </source>
</evidence>
<keyword evidence="5" id="KW-0813">Transport</keyword>
<dbReference type="InterPro" id="IPR048318">
    <property type="entry name" value="ATG5_UblB"/>
</dbReference>
<comment type="subunit">
    <text evidence="5">Conjugated with ATG12.</text>
</comment>
<keyword evidence="10" id="KW-1185">Reference proteome</keyword>
<keyword evidence="2 5" id="KW-1017">Isopeptide bond</keyword>
<evidence type="ECO:0000313" key="10">
    <source>
        <dbReference type="Proteomes" id="UP001652660"/>
    </source>
</evidence>
<dbReference type="Pfam" id="PF20638">
    <property type="entry name" value="ATG5_UblA"/>
    <property type="match status" value="1"/>
</dbReference>
<evidence type="ECO:0000256" key="4">
    <source>
        <dbReference type="ARBA" id="ARBA00023006"/>
    </source>
</evidence>
<name>A0ABM4V2H7_COFAR</name>
<evidence type="ECO:0000256" key="1">
    <source>
        <dbReference type="ARBA" id="ARBA00006910"/>
    </source>
</evidence>
<dbReference type="PANTHER" id="PTHR13040">
    <property type="entry name" value="AUTOPHAGY PROTEIN 5"/>
    <property type="match status" value="1"/>
</dbReference>
<evidence type="ECO:0000256" key="6">
    <source>
        <dbReference type="SAM" id="MobiDB-lite"/>
    </source>
</evidence>
<dbReference type="GeneID" id="113697759"/>
<evidence type="ECO:0000259" key="8">
    <source>
        <dbReference type="Pfam" id="PF20637"/>
    </source>
</evidence>
<dbReference type="InterPro" id="IPR042526">
    <property type="entry name" value="Atg5_HR"/>
</dbReference>
<dbReference type="Pfam" id="PF20637">
    <property type="entry name" value="ATG5_HBR"/>
    <property type="match status" value="1"/>
</dbReference>
<reference evidence="11" key="1">
    <citation type="submission" date="2025-08" db="UniProtKB">
        <authorList>
            <consortium name="RefSeq"/>
        </authorList>
    </citation>
    <scope>IDENTIFICATION</scope>
    <source>
        <tissue evidence="11">Leaves</tissue>
    </source>
</reference>
<dbReference type="InterPro" id="IPR007239">
    <property type="entry name" value="Atg5"/>
</dbReference>
<keyword evidence="4 5" id="KW-0072">Autophagy</keyword>
<feature type="domain" description="Autophagy protein ATG5 alpha-helical bundle region" evidence="8">
    <location>
        <begin position="120"/>
        <end position="176"/>
    </location>
</feature>
<dbReference type="Gene3D" id="1.10.246.190">
    <property type="entry name" value="Autophagy protein Apg5, helix rich domain"/>
    <property type="match status" value="1"/>
</dbReference>
<dbReference type="Pfam" id="PF04106">
    <property type="entry name" value="ATG5_UblB"/>
    <property type="match status" value="1"/>
</dbReference>
<dbReference type="Proteomes" id="UP001652660">
    <property type="component" value="Chromosome 7c"/>
</dbReference>
<sequence>MGSKTATEAQKYVWEGAIPLQIHLHESEVTTLPSPSPALILAPRIGYLPLLVPQIKPFFSSTLPPGSDTVWFEYQGLPLKWYIPTGVLYDLLCAEPERPWNLTVHFRGYPGNILTPCEGEDSVKWSFINSLKEAAYIVNGNCKNVMNMSQSDQSELWRSVLNGNLEAYIRVSSKLKLGLGGDDFSIKLNTSSLKYRQSAADAEASATIKAGKCFTLGDAVKALLPELFPDKSLPNDSMSLPQVEDGEGSALEEASDTGSARSPEDTGELVRECQDSCSLSETADVKLIRIQGIEPKLEIPFAWVVNNLMNPEHFLHISVYVRVQEPITV</sequence>
<dbReference type="PANTHER" id="PTHR13040:SF2">
    <property type="entry name" value="AUTOPHAGY PROTEIN 5"/>
    <property type="match status" value="1"/>
</dbReference>
<organism evidence="10 11">
    <name type="scientific">Coffea arabica</name>
    <name type="common">Arabian coffee</name>
    <dbReference type="NCBI Taxonomy" id="13443"/>
    <lineage>
        <taxon>Eukaryota</taxon>
        <taxon>Viridiplantae</taxon>
        <taxon>Streptophyta</taxon>
        <taxon>Embryophyta</taxon>
        <taxon>Tracheophyta</taxon>
        <taxon>Spermatophyta</taxon>
        <taxon>Magnoliopsida</taxon>
        <taxon>eudicotyledons</taxon>
        <taxon>Gunneridae</taxon>
        <taxon>Pentapetalae</taxon>
        <taxon>asterids</taxon>
        <taxon>lamiids</taxon>
        <taxon>Gentianales</taxon>
        <taxon>Rubiaceae</taxon>
        <taxon>Ixoroideae</taxon>
        <taxon>Gardenieae complex</taxon>
        <taxon>Bertiereae - Coffeeae clade</taxon>
        <taxon>Coffeeae</taxon>
        <taxon>Coffea</taxon>
    </lineage>
</organism>
<feature type="domain" description="Autophagy protein ATG5 UblB" evidence="7">
    <location>
        <begin position="192"/>
        <end position="319"/>
    </location>
</feature>